<sequence>MACSFRFALPNRQIFLGSAGWFVVHVGRCGG</sequence>
<proteinExistence type="predicted"/>
<evidence type="ECO:0000313" key="1">
    <source>
        <dbReference type="EMBL" id="JAD71453.1"/>
    </source>
</evidence>
<protein>
    <submittedName>
        <fullName evidence="1">Uncharacterized protein</fullName>
    </submittedName>
</protein>
<reference evidence="1" key="2">
    <citation type="journal article" date="2015" name="Data Brief">
        <title>Shoot transcriptome of the giant reed, Arundo donax.</title>
        <authorList>
            <person name="Barrero R.A."/>
            <person name="Guerrero F.D."/>
            <person name="Moolhuijzen P."/>
            <person name="Goolsby J.A."/>
            <person name="Tidwell J."/>
            <person name="Bellgard S.E."/>
            <person name="Bellgard M.I."/>
        </authorList>
    </citation>
    <scope>NUCLEOTIDE SEQUENCE</scope>
    <source>
        <tissue evidence="1">Shoot tissue taken approximately 20 cm above the soil surface</tissue>
    </source>
</reference>
<reference evidence="1" key="1">
    <citation type="submission" date="2014-09" db="EMBL/GenBank/DDBJ databases">
        <authorList>
            <person name="Magalhaes I.L.F."/>
            <person name="Oliveira U."/>
            <person name="Santos F.R."/>
            <person name="Vidigal T.H.D.A."/>
            <person name="Brescovit A.D."/>
            <person name="Santos A.J."/>
        </authorList>
    </citation>
    <scope>NUCLEOTIDE SEQUENCE</scope>
    <source>
        <tissue evidence="1">Shoot tissue taken approximately 20 cm above the soil surface</tissue>
    </source>
</reference>
<organism evidence="1">
    <name type="scientific">Arundo donax</name>
    <name type="common">Giant reed</name>
    <name type="synonym">Donax arundinaceus</name>
    <dbReference type="NCBI Taxonomy" id="35708"/>
    <lineage>
        <taxon>Eukaryota</taxon>
        <taxon>Viridiplantae</taxon>
        <taxon>Streptophyta</taxon>
        <taxon>Embryophyta</taxon>
        <taxon>Tracheophyta</taxon>
        <taxon>Spermatophyta</taxon>
        <taxon>Magnoliopsida</taxon>
        <taxon>Liliopsida</taxon>
        <taxon>Poales</taxon>
        <taxon>Poaceae</taxon>
        <taxon>PACMAD clade</taxon>
        <taxon>Arundinoideae</taxon>
        <taxon>Arundineae</taxon>
        <taxon>Arundo</taxon>
    </lineage>
</organism>
<dbReference type="EMBL" id="GBRH01226442">
    <property type="protein sequence ID" value="JAD71453.1"/>
    <property type="molecule type" value="Transcribed_RNA"/>
</dbReference>
<accession>A0A0A9CAH0</accession>
<dbReference type="AlphaFoldDB" id="A0A0A9CAH0"/>
<name>A0A0A9CAH0_ARUDO</name>